<evidence type="ECO:0000256" key="1">
    <source>
        <dbReference type="SAM" id="SignalP"/>
    </source>
</evidence>
<dbReference type="EMBL" id="HBUF01532941">
    <property type="protein sequence ID" value="CAG6752323.1"/>
    <property type="molecule type" value="Transcribed_RNA"/>
</dbReference>
<evidence type="ECO:0000313" key="2">
    <source>
        <dbReference type="EMBL" id="CAG6752323.1"/>
    </source>
</evidence>
<feature type="chain" id="PRO_5034947205" evidence="1">
    <location>
        <begin position="18"/>
        <end position="103"/>
    </location>
</feature>
<organism evidence="2">
    <name type="scientific">Cacopsylla melanoneura</name>
    <dbReference type="NCBI Taxonomy" id="428564"/>
    <lineage>
        <taxon>Eukaryota</taxon>
        <taxon>Metazoa</taxon>
        <taxon>Ecdysozoa</taxon>
        <taxon>Arthropoda</taxon>
        <taxon>Hexapoda</taxon>
        <taxon>Insecta</taxon>
        <taxon>Pterygota</taxon>
        <taxon>Neoptera</taxon>
        <taxon>Paraneoptera</taxon>
        <taxon>Hemiptera</taxon>
        <taxon>Sternorrhyncha</taxon>
        <taxon>Psylloidea</taxon>
        <taxon>Psyllidae</taxon>
        <taxon>Psyllinae</taxon>
        <taxon>Cacopsylla</taxon>
    </lineage>
</organism>
<name>A0A8D9EFQ2_9HEMI</name>
<proteinExistence type="predicted"/>
<dbReference type="AlphaFoldDB" id="A0A8D9EFQ2"/>
<protein>
    <submittedName>
        <fullName evidence="2">Uncharacterized protein</fullName>
    </submittedName>
</protein>
<feature type="signal peptide" evidence="1">
    <location>
        <begin position="1"/>
        <end position="17"/>
    </location>
</feature>
<keyword evidence="1" id="KW-0732">Signal</keyword>
<reference evidence="2" key="1">
    <citation type="submission" date="2021-05" db="EMBL/GenBank/DDBJ databases">
        <authorList>
            <person name="Alioto T."/>
            <person name="Alioto T."/>
            <person name="Gomez Garrido J."/>
        </authorList>
    </citation>
    <scope>NUCLEOTIDE SEQUENCE</scope>
</reference>
<accession>A0A8D9EFQ2</accession>
<sequence>MWLSLALMLSPPRLSLKFSFSILVLLVTRKRLNKRSDPHIKRQKAIKMIIKSKNIVCIQMKFPPPVRLLRTMKKRQPLNKKSLKSKTFLLNEIFQVPLTIKKS</sequence>